<keyword evidence="2" id="KW-0472">Membrane</keyword>
<gene>
    <name evidence="3" type="ORF">AV654_30955</name>
</gene>
<feature type="region of interest" description="Disordered" evidence="1">
    <location>
        <begin position="244"/>
        <end position="270"/>
    </location>
</feature>
<name>A0A165Q8C0_9BACL</name>
<dbReference type="STRING" id="1007103.GCA_000213315_02897"/>
<feature type="transmembrane region" description="Helical" evidence="2">
    <location>
        <begin position="192"/>
        <end position="212"/>
    </location>
</feature>
<evidence type="ECO:0008006" key="5">
    <source>
        <dbReference type="Google" id="ProtNLM"/>
    </source>
</evidence>
<evidence type="ECO:0000313" key="4">
    <source>
        <dbReference type="Proteomes" id="UP000076563"/>
    </source>
</evidence>
<dbReference type="EMBL" id="LQRA01000083">
    <property type="protein sequence ID" value="KZE73992.1"/>
    <property type="molecule type" value="Genomic_DNA"/>
</dbReference>
<feature type="transmembrane region" description="Helical" evidence="2">
    <location>
        <begin position="120"/>
        <end position="141"/>
    </location>
</feature>
<proteinExistence type="predicted"/>
<keyword evidence="2" id="KW-0812">Transmembrane</keyword>
<feature type="transmembrane region" description="Helical" evidence="2">
    <location>
        <begin position="50"/>
        <end position="71"/>
    </location>
</feature>
<evidence type="ECO:0000256" key="1">
    <source>
        <dbReference type="SAM" id="MobiDB-lite"/>
    </source>
</evidence>
<keyword evidence="4" id="KW-1185">Reference proteome</keyword>
<sequence length="270" mass="29587">MKSGNKSDRKSVSDAQRLLFTGLFQKKEVCPMRKLSEIMVRSGLQTYREIIHVALFSIVSSLVLFPVLLFLPVPLALLLLVLLYVPLAAGALYACHRILQGEKGSVRTMLKGTLAHYGSSFVFGLVCALFVLILVSSWWYYGSRSGMMSLALAVFQTYFVALFFISQTYTLSLVVQERLGIFSAMGRSVKLFVARPMYTIGACFQMLCFAVLLGVTVIGFACLYMGMIGFFANLVTANVLRKDEEASPSGSGADESTAVSGDFHLAGRES</sequence>
<dbReference type="eggNOG" id="ENOG50341PB">
    <property type="taxonomic scope" value="Bacteria"/>
</dbReference>
<organism evidence="3 4">
    <name type="scientific">Paenibacillus elgii</name>
    <dbReference type="NCBI Taxonomy" id="189691"/>
    <lineage>
        <taxon>Bacteria</taxon>
        <taxon>Bacillati</taxon>
        <taxon>Bacillota</taxon>
        <taxon>Bacilli</taxon>
        <taxon>Bacillales</taxon>
        <taxon>Paenibacillaceae</taxon>
        <taxon>Paenibacillus</taxon>
    </lineage>
</organism>
<keyword evidence="2" id="KW-1133">Transmembrane helix</keyword>
<dbReference type="AlphaFoldDB" id="A0A165Q8C0"/>
<evidence type="ECO:0000256" key="2">
    <source>
        <dbReference type="SAM" id="Phobius"/>
    </source>
</evidence>
<evidence type="ECO:0000313" key="3">
    <source>
        <dbReference type="EMBL" id="KZE73992.1"/>
    </source>
</evidence>
<feature type="transmembrane region" description="Helical" evidence="2">
    <location>
        <begin position="77"/>
        <end position="99"/>
    </location>
</feature>
<protein>
    <recommendedName>
        <fullName evidence="5">DUF624 domain-containing protein</fullName>
    </recommendedName>
</protein>
<accession>A0A165Q8C0</accession>
<feature type="transmembrane region" description="Helical" evidence="2">
    <location>
        <begin position="147"/>
        <end position="171"/>
    </location>
</feature>
<feature type="transmembrane region" description="Helical" evidence="2">
    <location>
        <begin position="218"/>
        <end position="240"/>
    </location>
</feature>
<reference evidence="4" key="1">
    <citation type="submission" date="2016-01" db="EMBL/GenBank/DDBJ databases">
        <title>Draft genome of Chromobacterium sp. F49.</title>
        <authorList>
            <person name="Hong K.W."/>
        </authorList>
    </citation>
    <scope>NUCLEOTIDE SEQUENCE [LARGE SCALE GENOMIC DNA]</scope>
    <source>
        <strain evidence="4">M63</strain>
    </source>
</reference>
<dbReference type="Proteomes" id="UP000076563">
    <property type="component" value="Unassembled WGS sequence"/>
</dbReference>
<comment type="caution">
    <text evidence="3">The sequence shown here is derived from an EMBL/GenBank/DDBJ whole genome shotgun (WGS) entry which is preliminary data.</text>
</comment>